<name>A0ABD2WQR1_9HYME</name>
<organism evidence="2 3">
    <name type="scientific">Trichogramma kaykai</name>
    <dbReference type="NCBI Taxonomy" id="54128"/>
    <lineage>
        <taxon>Eukaryota</taxon>
        <taxon>Metazoa</taxon>
        <taxon>Ecdysozoa</taxon>
        <taxon>Arthropoda</taxon>
        <taxon>Hexapoda</taxon>
        <taxon>Insecta</taxon>
        <taxon>Pterygota</taxon>
        <taxon>Neoptera</taxon>
        <taxon>Endopterygota</taxon>
        <taxon>Hymenoptera</taxon>
        <taxon>Apocrita</taxon>
        <taxon>Proctotrupomorpha</taxon>
        <taxon>Chalcidoidea</taxon>
        <taxon>Trichogrammatidae</taxon>
        <taxon>Trichogramma</taxon>
    </lineage>
</organism>
<protein>
    <submittedName>
        <fullName evidence="2">Uncharacterized protein</fullName>
    </submittedName>
</protein>
<sequence>MKRLFFSRRDERSSYDDASCCYGFSLLLLLLLLQAQSAKALEFVYFGMRAWYTSGVFGLFPCTNCRRTIEQQQGWASVDCAPERRIVNTFLFFFLLLFFSVISIALRLFSCRTASRHRENDSLSLLLLLLLPL</sequence>
<keyword evidence="1" id="KW-0812">Transmembrane</keyword>
<dbReference type="Proteomes" id="UP001627154">
    <property type="component" value="Unassembled WGS sequence"/>
</dbReference>
<keyword evidence="1" id="KW-0472">Membrane</keyword>
<dbReference type="AlphaFoldDB" id="A0ABD2WQR1"/>
<evidence type="ECO:0000313" key="2">
    <source>
        <dbReference type="EMBL" id="KAL3395100.1"/>
    </source>
</evidence>
<keyword evidence="3" id="KW-1185">Reference proteome</keyword>
<keyword evidence="1" id="KW-1133">Transmembrane helix</keyword>
<evidence type="ECO:0000313" key="3">
    <source>
        <dbReference type="Proteomes" id="UP001627154"/>
    </source>
</evidence>
<evidence type="ECO:0000256" key="1">
    <source>
        <dbReference type="SAM" id="Phobius"/>
    </source>
</evidence>
<gene>
    <name evidence="2" type="ORF">TKK_010721</name>
</gene>
<reference evidence="2 3" key="1">
    <citation type="journal article" date="2024" name="bioRxiv">
        <title>A reference genome for Trichogramma kaykai: A tiny desert-dwelling parasitoid wasp with competing sex-ratio distorters.</title>
        <authorList>
            <person name="Culotta J."/>
            <person name="Lindsey A.R."/>
        </authorList>
    </citation>
    <scope>NUCLEOTIDE SEQUENCE [LARGE SCALE GENOMIC DNA]</scope>
    <source>
        <strain evidence="2 3">KSX58</strain>
    </source>
</reference>
<comment type="caution">
    <text evidence="2">The sequence shown here is derived from an EMBL/GenBank/DDBJ whole genome shotgun (WGS) entry which is preliminary data.</text>
</comment>
<proteinExistence type="predicted"/>
<feature type="transmembrane region" description="Helical" evidence="1">
    <location>
        <begin position="90"/>
        <end position="109"/>
    </location>
</feature>
<accession>A0ABD2WQR1</accession>
<dbReference type="EMBL" id="JBJJXI010000085">
    <property type="protein sequence ID" value="KAL3395100.1"/>
    <property type="molecule type" value="Genomic_DNA"/>
</dbReference>